<dbReference type="Gene3D" id="3.90.870.10">
    <property type="entry name" value="DHBP synthase"/>
    <property type="match status" value="1"/>
</dbReference>
<keyword evidence="7" id="KW-0548">Nucleotidyltransferase</keyword>
<dbReference type="InterPro" id="IPR050156">
    <property type="entry name" value="TC-AMP_synthase_SUA5"/>
</dbReference>
<feature type="compositionally biased region" description="Low complexity" evidence="12">
    <location>
        <begin position="221"/>
        <end position="259"/>
    </location>
</feature>
<dbReference type="GO" id="GO:0003725">
    <property type="term" value="F:double-stranded RNA binding"/>
    <property type="evidence" value="ECO:0007669"/>
    <property type="project" value="InterPro"/>
</dbReference>
<evidence type="ECO:0000256" key="6">
    <source>
        <dbReference type="ARBA" id="ARBA00022694"/>
    </source>
</evidence>
<dbReference type="PANTHER" id="PTHR17490">
    <property type="entry name" value="SUA5"/>
    <property type="match status" value="1"/>
</dbReference>
<dbReference type="PROSITE" id="PS51163">
    <property type="entry name" value="YRDC"/>
    <property type="match status" value="1"/>
</dbReference>
<evidence type="ECO:0000313" key="14">
    <source>
        <dbReference type="EMBL" id="NDO77817.1"/>
    </source>
</evidence>
<evidence type="ECO:0000259" key="13">
    <source>
        <dbReference type="PROSITE" id="PS51163"/>
    </source>
</evidence>
<evidence type="ECO:0000256" key="10">
    <source>
        <dbReference type="ARBA" id="ARBA00029774"/>
    </source>
</evidence>
<dbReference type="EMBL" id="WMHZ01000007">
    <property type="protein sequence ID" value="NDO77817.1"/>
    <property type="molecule type" value="Genomic_DNA"/>
</dbReference>
<evidence type="ECO:0000256" key="12">
    <source>
        <dbReference type="SAM" id="MobiDB-lite"/>
    </source>
</evidence>
<keyword evidence="8" id="KW-0547">Nucleotide-binding</keyword>
<feature type="compositionally biased region" description="Basic and acidic residues" evidence="12">
    <location>
        <begin position="369"/>
        <end position="381"/>
    </location>
</feature>
<dbReference type="PANTHER" id="PTHR17490:SF16">
    <property type="entry name" value="THREONYLCARBAMOYL-AMP SYNTHASE"/>
    <property type="match status" value="1"/>
</dbReference>
<dbReference type="NCBIfam" id="TIGR00057">
    <property type="entry name" value="L-threonylcarbamoyladenylate synthase"/>
    <property type="match status" value="1"/>
</dbReference>
<dbReference type="InterPro" id="IPR017945">
    <property type="entry name" value="DHBP_synth_RibB-like_a/b_dom"/>
</dbReference>
<feature type="domain" description="YrdC-like" evidence="13">
    <location>
        <begin position="14"/>
        <end position="207"/>
    </location>
</feature>
<evidence type="ECO:0000313" key="15">
    <source>
        <dbReference type="Proteomes" id="UP000471026"/>
    </source>
</evidence>
<reference evidence="14 15" key="1">
    <citation type="submission" date="2019-11" db="EMBL/GenBank/DDBJ databases">
        <title>Draft genome sequence of Kocuria indica DP-K7, a methyl red degrading Actinobacterium.</title>
        <authorList>
            <person name="Kumaran S."/>
            <person name="Tischler D."/>
            <person name="Ngo A.C.R."/>
            <person name="Schultes F."/>
        </authorList>
    </citation>
    <scope>NUCLEOTIDE SEQUENCE [LARGE SCALE GENOMIC DNA]</scope>
    <source>
        <strain evidence="14 15">DP-K7</strain>
    </source>
</reference>
<dbReference type="GO" id="GO:0005524">
    <property type="term" value="F:ATP binding"/>
    <property type="evidence" value="ECO:0007669"/>
    <property type="project" value="UniProtKB-KW"/>
</dbReference>
<protein>
    <recommendedName>
        <fullName evidence="10">L-threonylcarbamoyladenylate synthase</fullName>
        <ecNumber evidence="3">2.7.7.87</ecNumber>
    </recommendedName>
    <alternativeName>
        <fullName evidence="10">L-threonylcarbamoyladenylate synthase</fullName>
    </alternativeName>
</protein>
<keyword evidence="6" id="KW-0819">tRNA processing</keyword>
<dbReference type="GO" id="GO:0008033">
    <property type="term" value="P:tRNA processing"/>
    <property type="evidence" value="ECO:0007669"/>
    <property type="project" value="UniProtKB-KW"/>
</dbReference>
<dbReference type="GO" id="GO:0000049">
    <property type="term" value="F:tRNA binding"/>
    <property type="evidence" value="ECO:0007669"/>
    <property type="project" value="TreeGrafter"/>
</dbReference>
<dbReference type="GO" id="GO:0061710">
    <property type="term" value="F:L-threonylcarbamoyladenylate synthase"/>
    <property type="evidence" value="ECO:0007669"/>
    <property type="project" value="UniProtKB-EC"/>
</dbReference>
<evidence type="ECO:0000256" key="1">
    <source>
        <dbReference type="ARBA" id="ARBA00004496"/>
    </source>
</evidence>
<dbReference type="AlphaFoldDB" id="A0A6N9QYT5"/>
<organism evidence="14 15">
    <name type="scientific">Kocuria marina subsp. indica</name>
    <dbReference type="NCBI Taxonomy" id="1049583"/>
    <lineage>
        <taxon>Bacteria</taxon>
        <taxon>Bacillati</taxon>
        <taxon>Actinomycetota</taxon>
        <taxon>Actinomycetes</taxon>
        <taxon>Micrococcales</taxon>
        <taxon>Micrococcaceae</taxon>
        <taxon>Kocuria</taxon>
    </lineage>
</organism>
<evidence type="ECO:0000256" key="2">
    <source>
        <dbReference type="ARBA" id="ARBA00007663"/>
    </source>
</evidence>
<keyword evidence="9" id="KW-0067">ATP-binding</keyword>
<dbReference type="EC" id="2.7.7.87" evidence="3"/>
<comment type="similarity">
    <text evidence="2">Belongs to the SUA5 family.</text>
</comment>
<keyword evidence="4" id="KW-0963">Cytoplasm</keyword>
<comment type="caution">
    <text evidence="14">The sequence shown here is derived from an EMBL/GenBank/DDBJ whole genome shotgun (WGS) entry which is preliminary data.</text>
</comment>
<dbReference type="InterPro" id="IPR006070">
    <property type="entry name" value="Sua5-like_dom"/>
</dbReference>
<accession>A0A6N9QYT5</accession>
<evidence type="ECO:0000256" key="7">
    <source>
        <dbReference type="ARBA" id="ARBA00022695"/>
    </source>
</evidence>
<name>A0A6N9QYT5_9MICC</name>
<dbReference type="GO" id="GO:0006450">
    <property type="term" value="P:regulation of translational fidelity"/>
    <property type="evidence" value="ECO:0007669"/>
    <property type="project" value="TreeGrafter"/>
</dbReference>
<evidence type="ECO:0000256" key="3">
    <source>
        <dbReference type="ARBA" id="ARBA00012584"/>
    </source>
</evidence>
<feature type="compositionally biased region" description="Polar residues" evidence="12">
    <location>
        <begin position="316"/>
        <end position="327"/>
    </location>
</feature>
<dbReference type="RefSeq" id="WP_162229230.1">
    <property type="nucleotide sequence ID" value="NZ_WMHZ01000007.1"/>
</dbReference>
<gene>
    <name evidence="14" type="ORF">GKZ75_06140</name>
</gene>
<comment type="subcellular location">
    <subcellularLocation>
        <location evidence="1">Cytoplasm</location>
    </subcellularLocation>
</comment>
<evidence type="ECO:0000256" key="9">
    <source>
        <dbReference type="ARBA" id="ARBA00022840"/>
    </source>
</evidence>
<evidence type="ECO:0000256" key="5">
    <source>
        <dbReference type="ARBA" id="ARBA00022679"/>
    </source>
</evidence>
<sequence length="405" mass="41265">MSEIRSCGTPQELEAAVTEAAGVVADGECLVLPTDTVYGIGCDAFSAPGVQGLLGAKGRTREMPPPVLIARPEVIDGLADQVSDDARALAQAFWPGALTIICWAQPTLGWDLGETHGTVALRVPDDAVTRAVLERVGPMAVSSANRTGMPAARTAEQAREMLQDRVALYLDDGPRPAGEVPADARDVASTIVDCTGETPVVLRHGAITLARLREVVPNVDGGTEPAAPAAGESPEATAVASGAAAVPADGDAAASSQGSPTGDAVSTDGAGPARETVPARETAPVNGTSPETGGPVTEGATVAARERDLATDRDTAASTQPAHQNPEANAPESFGDAATPTDGSTPADEDLVTDLVRSSPAEARPFVDQGRERTPDTEPRWDGTGALSMAEAQRLVAGETENHGA</sequence>
<dbReference type="SUPFAM" id="SSF55821">
    <property type="entry name" value="YrdC/RibB"/>
    <property type="match status" value="1"/>
</dbReference>
<feature type="region of interest" description="Disordered" evidence="12">
    <location>
        <begin position="311"/>
        <end position="387"/>
    </location>
</feature>
<comment type="catalytic activity">
    <reaction evidence="11">
        <text>L-threonine + hydrogencarbonate + ATP = L-threonylcarbamoyladenylate + diphosphate + H2O</text>
        <dbReference type="Rhea" id="RHEA:36407"/>
        <dbReference type="ChEBI" id="CHEBI:15377"/>
        <dbReference type="ChEBI" id="CHEBI:17544"/>
        <dbReference type="ChEBI" id="CHEBI:30616"/>
        <dbReference type="ChEBI" id="CHEBI:33019"/>
        <dbReference type="ChEBI" id="CHEBI:57926"/>
        <dbReference type="ChEBI" id="CHEBI:73682"/>
        <dbReference type="EC" id="2.7.7.87"/>
    </reaction>
</comment>
<evidence type="ECO:0000256" key="4">
    <source>
        <dbReference type="ARBA" id="ARBA00022490"/>
    </source>
</evidence>
<proteinExistence type="inferred from homology"/>
<dbReference type="Pfam" id="PF01300">
    <property type="entry name" value="Sua5_yciO_yrdC"/>
    <property type="match status" value="1"/>
</dbReference>
<dbReference type="GO" id="GO:0005737">
    <property type="term" value="C:cytoplasm"/>
    <property type="evidence" value="ECO:0007669"/>
    <property type="project" value="UniProtKB-SubCell"/>
</dbReference>
<evidence type="ECO:0000256" key="8">
    <source>
        <dbReference type="ARBA" id="ARBA00022741"/>
    </source>
</evidence>
<feature type="region of interest" description="Disordered" evidence="12">
    <location>
        <begin position="218"/>
        <end position="299"/>
    </location>
</feature>
<dbReference type="Proteomes" id="UP000471026">
    <property type="component" value="Unassembled WGS sequence"/>
</dbReference>
<evidence type="ECO:0000256" key="11">
    <source>
        <dbReference type="ARBA" id="ARBA00048366"/>
    </source>
</evidence>
<keyword evidence="5" id="KW-0808">Transferase</keyword>